<dbReference type="GO" id="GO:0035556">
    <property type="term" value="P:intracellular signal transduction"/>
    <property type="evidence" value="ECO:0007669"/>
    <property type="project" value="InterPro"/>
</dbReference>
<dbReference type="InterPro" id="IPR008984">
    <property type="entry name" value="SMAD_FHA_dom_sf"/>
</dbReference>
<dbReference type="InterPro" id="IPR029787">
    <property type="entry name" value="Nucleotide_cyclase"/>
</dbReference>
<keyword evidence="4" id="KW-1185">Reference proteome</keyword>
<accession>A0A848HBI5</accession>
<dbReference type="AlphaFoldDB" id="A0A848HBI5"/>
<dbReference type="SUPFAM" id="SSF55073">
    <property type="entry name" value="Nucleotide cyclase"/>
    <property type="match status" value="1"/>
</dbReference>
<dbReference type="PROSITE" id="PS50125">
    <property type="entry name" value="GUANYLATE_CYCLASE_2"/>
    <property type="match status" value="1"/>
</dbReference>
<dbReference type="EMBL" id="JABBFX010000003">
    <property type="protein sequence ID" value="NML47844.1"/>
    <property type="molecule type" value="Genomic_DNA"/>
</dbReference>
<dbReference type="PROSITE" id="PS50006">
    <property type="entry name" value="FHA_DOMAIN"/>
    <property type="match status" value="1"/>
</dbReference>
<dbReference type="Gene3D" id="3.30.70.1230">
    <property type="entry name" value="Nucleotide cyclase"/>
    <property type="match status" value="1"/>
</dbReference>
<dbReference type="RefSeq" id="WP_169422102.1">
    <property type="nucleotide sequence ID" value="NZ_JABBFX010000003.1"/>
</dbReference>
<feature type="domain" description="Guanylate cyclase" evidence="2">
    <location>
        <begin position="6"/>
        <end position="121"/>
    </location>
</feature>
<comment type="caution">
    <text evidence="3">The sequence shown here is derived from an EMBL/GenBank/DDBJ whole genome shotgun (WGS) entry which is preliminary data.</text>
</comment>
<evidence type="ECO:0000313" key="4">
    <source>
        <dbReference type="Proteomes" id="UP000541185"/>
    </source>
</evidence>
<dbReference type="CDD" id="cd07302">
    <property type="entry name" value="CHD"/>
    <property type="match status" value="1"/>
</dbReference>
<name>A0A848HBI5_9BURK</name>
<feature type="domain" description="FHA" evidence="1">
    <location>
        <begin position="218"/>
        <end position="266"/>
    </location>
</feature>
<dbReference type="InterPro" id="IPR000253">
    <property type="entry name" value="FHA_dom"/>
</dbReference>
<dbReference type="CDD" id="cd00060">
    <property type="entry name" value="FHA"/>
    <property type="match status" value="1"/>
</dbReference>
<reference evidence="3 4" key="1">
    <citation type="submission" date="2020-04" db="EMBL/GenBank/DDBJ databases">
        <title>Ramlibacter sp. G-1-2-2 isolated from soil.</title>
        <authorList>
            <person name="Dahal R.H."/>
        </authorList>
    </citation>
    <scope>NUCLEOTIDE SEQUENCE [LARGE SCALE GENOMIC DNA]</scope>
    <source>
        <strain evidence="3 4">G-1-2-2</strain>
    </source>
</reference>
<evidence type="ECO:0000259" key="1">
    <source>
        <dbReference type="PROSITE" id="PS50006"/>
    </source>
</evidence>
<gene>
    <name evidence="3" type="ORF">HHL11_29110</name>
</gene>
<dbReference type="SUPFAM" id="SSF49879">
    <property type="entry name" value="SMAD/FHA domain"/>
    <property type="match status" value="1"/>
</dbReference>
<dbReference type="Pfam" id="PF00498">
    <property type="entry name" value="FHA"/>
    <property type="match status" value="1"/>
</dbReference>
<organism evidence="3 4">
    <name type="scientific">Ramlibacter agri</name>
    <dbReference type="NCBI Taxonomy" id="2728837"/>
    <lineage>
        <taxon>Bacteria</taxon>
        <taxon>Pseudomonadati</taxon>
        <taxon>Pseudomonadota</taxon>
        <taxon>Betaproteobacteria</taxon>
        <taxon>Burkholderiales</taxon>
        <taxon>Comamonadaceae</taxon>
        <taxon>Ramlibacter</taxon>
    </lineage>
</organism>
<evidence type="ECO:0000259" key="2">
    <source>
        <dbReference type="PROSITE" id="PS50125"/>
    </source>
</evidence>
<dbReference type="GO" id="GO:0004016">
    <property type="term" value="F:adenylate cyclase activity"/>
    <property type="evidence" value="ECO:0007669"/>
    <property type="project" value="UniProtKB-ARBA"/>
</dbReference>
<sequence>MTAKTTVMFADLTGSTSVFEALGNEAATQAITGLTQWIAQVVTDHDGRVIKMLGDGVLGLFPDPASAVLAVVEMQREHARRVSDGGAAGRMQLQVGLDCGDIVEVDGDCYGDAVNVAARLSDLSGARQIWATEEVVRQAGTPPPGARFHALGPVAIRGKAQVRNLFRIEWQEDTSTDMMTLPAFDPRSGMMARPAPAGRIELRYLDQAQGFSTADLPIHIGRSREAEFIVMDPRVSRLHVRIEWRNNSFVAVDLSSYGSCVQFQGADAVVRLRRDECVLHGAGEIALGPELGDFTLPAVQFELVLGSR</sequence>
<dbReference type="Proteomes" id="UP000541185">
    <property type="component" value="Unassembled WGS sequence"/>
</dbReference>
<proteinExistence type="predicted"/>
<protein>
    <submittedName>
        <fullName evidence="3">FHA domain-containing protein</fullName>
    </submittedName>
</protein>
<dbReference type="PANTHER" id="PTHR43081:SF19">
    <property type="entry name" value="PH-SENSITIVE ADENYLATE CYCLASE RV1264"/>
    <property type="match status" value="1"/>
</dbReference>
<dbReference type="InterPro" id="IPR001054">
    <property type="entry name" value="A/G_cyclase"/>
</dbReference>
<dbReference type="Gene3D" id="2.60.200.20">
    <property type="match status" value="1"/>
</dbReference>
<dbReference type="InterPro" id="IPR050697">
    <property type="entry name" value="Adenylyl/Guanylyl_Cyclase_3/4"/>
</dbReference>
<dbReference type="PANTHER" id="PTHR43081">
    <property type="entry name" value="ADENYLATE CYCLASE, TERMINAL-DIFFERENTIATION SPECIFIC-RELATED"/>
    <property type="match status" value="1"/>
</dbReference>
<dbReference type="Pfam" id="PF00211">
    <property type="entry name" value="Guanylate_cyc"/>
    <property type="match status" value="1"/>
</dbReference>
<evidence type="ECO:0000313" key="3">
    <source>
        <dbReference type="EMBL" id="NML47844.1"/>
    </source>
</evidence>
<dbReference type="GO" id="GO:0006171">
    <property type="term" value="P:cAMP biosynthetic process"/>
    <property type="evidence" value="ECO:0007669"/>
    <property type="project" value="TreeGrafter"/>
</dbReference>